<dbReference type="PANTHER" id="PTHR46387">
    <property type="entry name" value="POLYNUCLEOTIDYL TRANSFERASE, RIBONUCLEASE H-LIKE SUPERFAMILY PROTEIN"/>
    <property type="match status" value="1"/>
</dbReference>
<dbReference type="PANTHER" id="PTHR46387:SF2">
    <property type="entry name" value="RIBONUCLEASE HI"/>
    <property type="match status" value="1"/>
</dbReference>
<dbReference type="Gene3D" id="3.30.420.10">
    <property type="entry name" value="Ribonuclease H-like superfamily/Ribonuclease H"/>
    <property type="match status" value="1"/>
</dbReference>
<keyword evidence="3" id="KW-1185">Reference proteome</keyword>
<sequence>MAYLAVCDDAPYGRRRTLATLLETDSVAPAVVGTEAEWHLFFDGAARGNPGPAAAGAILLQATPSSAAIVWATAKVLGEATNNEAEFQALIVGLAECRSRSIARITIPGDSALILHAMRTARRPRAPKLVPMYQLAHHLRGGFSSCRWQHHRREYNRMADGLANLALDQRRPATFTTTQVVPPSISRRLSSDLWGAAPRQHEGAASM</sequence>
<dbReference type="InterPro" id="IPR012337">
    <property type="entry name" value="RNaseH-like_sf"/>
</dbReference>
<dbReference type="AlphaFoldDB" id="A0AAV2YUN7"/>
<dbReference type="GO" id="GO:0004523">
    <property type="term" value="F:RNA-DNA hybrid ribonuclease activity"/>
    <property type="evidence" value="ECO:0007669"/>
    <property type="project" value="InterPro"/>
</dbReference>
<reference evidence="2" key="2">
    <citation type="journal article" date="2023" name="Microbiol Resour">
        <title>Decontamination and Annotation of the Draft Genome Sequence of the Oomycete Lagenidium giganteum ARSEF 373.</title>
        <authorList>
            <person name="Morgan W.R."/>
            <person name="Tartar A."/>
        </authorList>
    </citation>
    <scope>NUCLEOTIDE SEQUENCE</scope>
    <source>
        <strain evidence="2">ARSEF 373</strain>
    </source>
</reference>
<dbReference type="PROSITE" id="PS50879">
    <property type="entry name" value="RNASE_H_1"/>
    <property type="match status" value="1"/>
</dbReference>
<dbReference type="SUPFAM" id="SSF53098">
    <property type="entry name" value="Ribonuclease H-like"/>
    <property type="match status" value="1"/>
</dbReference>
<reference evidence="2" key="1">
    <citation type="submission" date="2022-11" db="EMBL/GenBank/DDBJ databases">
        <authorList>
            <person name="Morgan W.R."/>
            <person name="Tartar A."/>
        </authorList>
    </citation>
    <scope>NUCLEOTIDE SEQUENCE</scope>
    <source>
        <strain evidence="2">ARSEF 373</strain>
    </source>
</reference>
<gene>
    <name evidence="2" type="ORF">N0F65_009771</name>
</gene>
<feature type="domain" description="RNase H type-1" evidence="1">
    <location>
        <begin position="34"/>
        <end position="168"/>
    </location>
</feature>
<dbReference type="InterPro" id="IPR002156">
    <property type="entry name" value="RNaseH_domain"/>
</dbReference>
<dbReference type="EMBL" id="DAKRPA010000133">
    <property type="protein sequence ID" value="DAZ97503.1"/>
    <property type="molecule type" value="Genomic_DNA"/>
</dbReference>
<accession>A0AAV2YUN7</accession>
<dbReference type="Pfam" id="PF13456">
    <property type="entry name" value="RVT_3"/>
    <property type="match status" value="1"/>
</dbReference>
<dbReference type="Proteomes" id="UP001146120">
    <property type="component" value="Unassembled WGS sequence"/>
</dbReference>
<organism evidence="2 3">
    <name type="scientific">Lagenidium giganteum</name>
    <dbReference type="NCBI Taxonomy" id="4803"/>
    <lineage>
        <taxon>Eukaryota</taxon>
        <taxon>Sar</taxon>
        <taxon>Stramenopiles</taxon>
        <taxon>Oomycota</taxon>
        <taxon>Peronosporomycetes</taxon>
        <taxon>Pythiales</taxon>
        <taxon>Pythiaceae</taxon>
    </lineage>
</organism>
<dbReference type="InterPro" id="IPR036397">
    <property type="entry name" value="RNaseH_sf"/>
</dbReference>
<name>A0AAV2YUN7_9STRA</name>
<comment type="caution">
    <text evidence="2">The sequence shown here is derived from an EMBL/GenBank/DDBJ whole genome shotgun (WGS) entry which is preliminary data.</text>
</comment>
<dbReference type="GO" id="GO:0003676">
    <property type="term" value="F:nucleic acid binding"/>
    <property type="evidence" value="ECO:0007669"/>
    <property type="project" value="InterPro"/>
</dbReference>
<protein>
    <recommendedName>
        <fullName evidence="1">RNase H type-1 domain-containing protein</fullName>
    </recommendedName>
</protein>
<evidence type="ECO:0000259" key="1">
    <source>
        <dbReference type="PROSITE" id="PS50879"/>
    </source>
</evidence>
<dbReference type="CDD" id="cd09279">
    <property type="entry name" value="RNase_HI_like"/>
    <property type="match status" value="1"/>
</dbReference>
<evidence type="ECO:0000313" key="2">
    <source>
        <dbReference type="EMBL" id="DAZ97503.1"/>
    </source>
</evidence>
<proteinExistence type="predicted"/>
<evidence type="ECO:0000313" key="3">
    <source>
        <dbReference type="Proteomes" id="UP001146120"/>
    </source>
</evidence>